<organism evidence="2 3">
    <name type="scientific">Terrimonas ginsenosidimutans</name>
    <dbReference type="NCBI Taxonomy" id="2908004"/>
    <lineage>
        <taxon>Bacteria</taxon>
        <taxon>Pseudomonadati</taxon>
        <taxon>Bacteroidota</taxon>
        <taxon>Chitinophagia</taxon>
        <taxon>Chitinophagales</taxon>
        <taxon>Chitinophagaceae</taxon>
        <taxon>Terrimonas</taxon>
    </lineage>
</organism>
<accession>A0ABS9KSM2</accession>
<dbReference type="RefSeq" id="WP_237872551.1">
    <property type="nucleotide sequence ID" value="NZ_JAKLTR010000008.1"/>
</dbReference>
<evidence type="ECO:0000256" key="1">
    <source>
        <dbReference type="SAM" id="SignalP"/>
    </source>
</evidence>
<keyword evidence="1" id="KW-0732">Signal</keyword>
<dbReference type="Proteomes" id="UP001165367">
    <property type="component" value="Unassembled WGS sequence"/>
</dbReference>
<dbReference type="Gene3D" id="3.20.20.80">
    <property type="entry name" value="Glycosidases"/>
    <property type="match status" value="2"/>
</dbReference>
<dbReference type="InterPro" id="IPR017853">
    <property type="entry name" value="GH"/>
</dbReference>
<evidence type="ECO:0000313" key="2">
    <source>
        <dbReference type="EMBL" id="MCG2615311.1"/>
    </source>
</evidence>
<keyword evidence="3" id="KW-1185">Reference proteome</keyword>
<dbReference type="SUPFAM" id="SSF51445">
    <property type="entry name" value="(Trans)glycosidases"/>
    <property type="match status" value="1"/>
</dbReference>
<proteinExistence type="predicted"/>
<protein>
    <recommendedName>
        <fullName evidence="4">Agarase</fullName>
    </recommendedName>
</protein>
<evidence type="ECO:0008006" key="4">
    <source>
        <dbReference type="Google" id="ProtNLM"/>
    </source>
</evidence>
<name>A0ABS9KSM2_9BACT</name>
<feature type="signal peptide" evidence="1">
    <location>
        <begin position="1"/>
        <end position="19"/>
    </location>
</feature>
<gene>
    <name evidence="2" type="ORF">LZZ85_13510</name>
</gene>
<comment type="caution">
    <text evidence="2">The sequence shown here is derived from an EMBL/GenBank/DDBJ whole genome shotgun (WGS) entry which is preliminary data.</text>
</comment>
<evidence type="ECO:0000313" key="3">
    <source>
        <dbReference type="Proteomes" id="UP001165367"/>
    </source>
</evidence>
<sequence>MIKIPYTVSALLLSVCVFAQTDEYSITIPVRVANSEKKTFSEWKDYPTRSIATLNGFKPGKPVALDSYGGRNDLKEKPTGFFYAKKIGSRWYTIDPQGHPYINVGMVEISPGRSDRSVAALQQKFKSREGWADATVRQLRDYGFNAFGAWTDNKLMQPASARLQSPFSYTIIKSFMSDYGKKRGGTYQESGHTGYPDRTTFVFDPQWESFCDEYAKQLTATKDDANLFGYFSDNELPLERLTLDRYLGKKDSTDPGKVAAKKWLQERGLTIAGITDSIRHEFLGLVAEKYYSAVAKAIKKYDPNHMYLGSRLHNYELKVRQVFNAMSKYVDVIAINYYRHWTPVQADMANWEKWSGKPFIITEYYVKGEDSGMPNYSGAGWNVKTQEDRGIFYQHFLLGLIESQRCVGFHWFKYQDNDPTYTAVDPSNLDANKGVVRWDFSNYQPLLDKMKELNTQVYDLADYFDKRK</sequence>
<dbReference type="EMBL" id="JAKLTR010000008">
    <property type="protein sequence ID" value="MCG2615311.1"/>
    <property type="molecule type" value="Genomic_DNA"/>
</dbReference>
<feature type="chain" id="PRO_5047370833" description="Agarase" evidence="1">
    <location>
        <begin position="20"/>
        <end position="468"/>
    </location>
</feature>
<reference evidence="2" key="1">
    <citation type="submission" date="2022-01" db="EMBL/GenBank/DDBJ databases">
        <authorList>
            <person name="Jo J.-H."/>
            <person name="Im W.-T."/>
        </authorList>
    </citation>
    <scope>NUCLEOTIDE SEQUENCE</scope>
    <source>
        <strain evidence="2">NA20</strain>
    </source>
</reference>